<feature type="domain" description="ARB-07466-like C-terminal" evidence="2">
    <location>
        <begin position="188"/>
        <end position="281"/>
    </location>
</feature>
<dbReference type="InterPro" id="IPR058593">
    <property type="entry name" value="ARB_07466-like_C"/>
</dbReference>
<proteinExistence type="predicted"/>
<dbReference type="EMBL" id="JADQDF010000001">
    <property type="protein sequence ID" value="MBW0127686.1"/>
    <property type="molecule type" value="Genomic_DNA"/>
</dbReference>
<feature type="region of interest" description="Disordered" evidence="1">
    <location>
        <begin position="140"/>
        <end position="174"/>
    </location>
</feature>
<dbReference type="Pfam" id="PF26571">
    <property type="entry name" value="VldE"/>
    <property type="match status" value="1"/>
</dbReference>
<organism evidence="3 4">
    <name type="scientific">Pseudonocardia oceani</name>
    <dbReference type="NCBI Taxonomy" id="2792013"/>
    <lineage>
        <taxon>Bacteria</taxon>
        <taxon>Bacillati</taxon>
        <taxon>Actinomycetota</taxon>
        <taxon>Actinomycetes</taxon>
        <taxon>Pseudonocardiales</taxon>
        <taxon>Pseudonocardiaceae</taxon>
        <taxon>Pseudonocardia</taxon>
    </lineage>
</organism>
<accession>A0ABS6U651</accession>
<gene>
    <name evidence="3" type="ORF">I4I82_08310</name>
</gene>
<feature type="compositionally biased region" description="Polar residues" evidence="1">
    <location>
        <begin position="26"/>
        <end position="35"/>
    </location>
</feature>
<protein>
    <recommendedName>
        <fullName evidence="2">ARB-07466-like C-terminal domain-containing protein</fullName>
    </recommendedName>
</protein>
<feature type="region of interest" description="Disordered" evidence="1">
    <location>
        <begin position="1"/>
        <end position="35"/>
    </location>
</feature>
<feature type="compositionally biased region" description="Basic and acidic residues" evidence="1">
    <location>
        <begin position="140"/>
        <end position="157"/>
    </location>
</feature>
<evidence type="ECO:0000259" key="2">
    <source>
        <dbReference type="Pfam" id="PF26571"/>
    </source>
</evidence>
<sequence>MARHRSPRGRRAHEGSPFPAPRRATGTPSLRRTASVSTLAPAFPGPLASTPVRRGAAVVAVAGGALSLMGAAAPVAAPQVADVAALAQLPAQDAPNRDVAAQDLTDVLLRSSVEPVAPDPDVLDDPSPLVKAVQMAEEQLARAEEERAAAEEERAREEAEEAAAQAAEAERRASVGADCGLDTGQLGAVKDYVREAAEFLGCLFGEPTMHGVAGRAGTSDHPSGKAIDFMVDRSTGDQLAACALRNQDSLGISYVIWEQRINHGSGWEPMEDRGGATANHFDHVHVSFDSAGGGELTGC</sequence>
<evidence type="ECO:0000256" key="1">
    <source>
        <dbReference type="SAM" id="MobiDB-lite"/>
    </source>
</evidence>
<evidence type="ECO:0000313" key="3">
    <source>
        <dbReference type="EMBL" id="MBW0127686.1"/>
    </source>
</evidence>
<dbReference type="Proteomes" id="UP000694300">
    <property type="component" value="Unassembled WGS sequence"/>
</dbReference>
<reference evidence="3 4" key="1">
    <citation type="submission" date="2020-11" db="EMBL/GenBank/DDBJ databases">
        <title>Pseudonocardia abyssalis sp. nov. and Pseudonocardia oceani sp. nov., description and phylogenomic analysis of two novel actinomycetes isolated from the deep Southern Ocean.</title>
        <authorList>
            <person name="Parra J."/>
        </authorList>
    </citation>
    <scope>NUCLEOTIDE SEQUENCE [LARGE SCALE GENOMIC DNA]</scope>
    <source>
        <strain evidence="4">KRD185</strain>
    </source>
</reference>
<dbReference type="RefSeq" id="WP_218593488.1">
    <property type="nucleotide sequence ID" value="NZ_JADQDE010000312.1"/>
</dbReference>
<feature type="compositionally biased region" description="Basic residues" evidence="1">
    <location>
        <begin position="1"/>
        <end position="11"/>
    </location>
</feature>
<comment type="caution">
    <text evidence="3">The sequence shown here is derived from an EMBL/GenBank/DDBJ whole genome shotgun (WGS) entry which is preliminary data.</text>
</comment>
<name>A0ABS6U651_9PSEU</name>
<evidence type="ECO:0000313" key="4">
    <source>
        <dbReference type="Proteomes" id="UP000694300"/>
    </source>
</evidence>
<keyword evidence="4" id="KW-1185">Reference proteome</keyword>